<organism evidence="2 3">
    <name type="scientific">Dyella acidisoli</name>
    <dbReference type="NCBI Taxonomy" id="1867834"/>
    <lineage>
        <taxon>Bacteria</taxon>
        <taxon>Pseudomonadati</taxon>
        <taxon>Pseudomonadota</taxon>
        <taxon>Gammaproteobacteria</taxon>
        <taxon>Lysobacterales</taxon>
        <taxon>Rhodanobacteraceae</taxon>
        <taxon>Dyella</taxon>
    </lineage>
</organism>
<comment type="caution">
    <text evidence="2">The sequence shown here is derived from an EMBL/GenBank/DDBJ whole genome shotgun (WGS) entry which is preliminary data.</text>
</comment>
<evidence type="ECO:0000313" key="2">
    <source>
        <dbReference type="EMBL" id="GLQ92747.1"/>
    </source>
</evidence>
<dbReference type="Proteomes" id="UP001156670">
    <property type="component" value="Unassembled WGS sequence"/>
</dbReference>
<feature type="region of interest" description="Disordered" evidence="1">
    <location>
        <begin position="16"/>
        <end position="52"/>
    </location>
</feature>
<dbReference type="RefSeq" id="WP_284320489.1">
    <property type="nucleotide sequence ID" value="NZ_BSOB01000011.1"/>
</dbReference>
<reference evidence="3" key="1">
    <citation type="journal article" date="2019" name="Int. J. Syst. Evol. Microbiol.">
        <title>The Global Catalogue of Microorganisms (GCM) 10K type strain sequencing project: providing services to taxonomists for standard genome sequencing and annotation.</title>
        <authorList>
            <consortium name="The Broad Institute Genomics Platform"/>
            <consortium name="The Broad Institute Genome Sequencing Center for Infectious Disease"/>
            <person name="Wu L."/>
            <person name="Ma J."/>
        </authorList>
    </citation>
    <scope>NUCLEOTIDE SEQUENCE [LARGE SCALE GENOMIC DNA]</scope>
    <source>
        <strain evidence="3">NBRC 111980</strain>
    </source>
</reference>
<evidence type="ECO:0000313" key="3">
    <source>
        <dbReference type="Proteomes" id="UP001156670"/>
    </source>
</evidence>
<protein>
    <recommendedName>
        <fullName evidence="4">Toxin co-regulated pilus biosynthesis protein Q C-terminal domain-containing protein</fullName>
    </recommendedName>
</protein>
<gene>
    <name evidence="2" type="ORF">GCM10007901_16980</name>
</gene>
<name>A0ABQ5XPT1_9GAMM</name>
<keyword evidence="3" id="KW-1185">Reference proteome</keyword>
<accession>A0ABQ5XPT1</accession>
<proteinExistence type="predicted"/>
<evidence type="ECO:0000256" key="1">
    <source>
        <dbReference type="SAM" id="MobiDB-lite"/>
    </source>
</evidence>
<sequence>MTTIFSVIDASILRSQQDHAGPPPAQDFAHELAKHPAQAKQPAQGHGAQSDEKAANYNGFEQDQTFEPVQAEPVSNVDKTLPQVELPTVVAQLANAEEHVAVAPIGVTETLLETRIFGWHAMAQAYLSELSTADGQSDPRDAKQADQTLTTTEAEAVSKTPASVMAASLPEAAEESVTAAQLDVLPKAQQSVTLDDTTPANAVEPAVTDASATGFWPERSLRFTRQRDGSSVAWLRDFRLGDAEASHLIRLVLSDAKEKGVVLSRIMLNGREVWTSPSIS</sequence>
<evidence type="ECO:0008006" key="4">
    <source>
        <dbReference type="Google" id="ProtNLM"/>
    </source>
</evidence>
<dbReference type="EMBL" id="BSOB01000011">
    <property type="protein sequence ID" value="GLQ92747.1"/>
    <property type="molecule type" value="Genomic_DNA"/>
</dbReference>
<feature type="compositionally biased region" description="Low complexity" evidence="1">
    <location>
        <begin position="35"/>
        <end position="48"/>
    </location>
</feature>